<reference evidence="6 7" key="1">
    <citation type="submission" date="2024-08" db="EMBL/GenBank/DDBJ databases">
        <authorList>
            <person name="Ishaq N."/>
        </authorList>
    </citation>
    <scope>NUCLEOTIDE SEQUENCE [LARGE SCALE GENOMIC DNA]</scope>
    <source>
        <strain evidence="6 7">DSM 18651</strain>
    </source>
</reference>
<gene>
    <name evidence="6" type="primary">fes</name>
    <name evidence="6" type="ORF">ACCI49_15555</name>
</gene>
<dbReference type="EC" id="3.1.1.-" evidence="6"/>
<evidence type="ECO:0000259" key="5">
    <source>
        <dbReference type="Pfam" id="PF11806"/>
    </source>
</evidence>
<dbReference type="InterPro" id="IPR029058">
    <property type="entry name" value="AB_hydrolase_fold"/>
</dbReference>
<dbReference type="SUPFAM" id="SSF81296">
    <property type="entry name" value="E set domains"/>
    <property type="match status" value="1"/>
</dbReference>
<proteinExistence type="inferred from homology"/>
<dbReference type="PANTHER" id="PTHR48098:SF3">
    <property type="entry name" value="IRON(III) ENTEROBACTIN ESTERASE"/>
    <property type="match status" value="1"/>
</dbReference>
<evidence type="ECO:0000256" key="2">
    <source>
        <dbReference type="ARBA" id="ARBA00022490"/>
    </source>
</evidence>
<dbReference type="Proteomes" id="UP001569428">
    <property type="component" value="Unassembled WGS sequence"/>
</dbReference>
<keyword evidence="3 6" id="KW-0378">Hydrolase</keyword>
<dbReference type="NCBIfam" id="NF007758">
    <property type="entry name" value="PRK10439.1"/>
    <property type="match status" value="1"/>
</dbReference>
<dbReference type="InterPro" id="IPR014756">
    <property type="entry name" value="Ig_E-set"/>
</dbReference>
<dbReference type="Pfam" id="PF00756">
    <property type="entry name" value="Esterase"/>
    <property type="match status" value="1"/>
</dbReference>
<comment type="caution">
    <text evidence="6">The sequence shown here is derived from an EMBL/GenBank/DDBJ whole genome shotgun (WGS) entry which is preliminary data.</text>
</comment>
<keyword evidence="7" id="KW-1185">Reference proteome</keyword>
<feature type="domain" description="Enterochelin esterase N-terminal" evidence="5">
    <location>
        <begin position="36"/>
        <end position="168"/>
    </location>
</feature>
<sequence>MPKLCEVGSASWWSEVKRLGLPLLSECPSDETSINLTFLWRDPNGSEFHSPIKRVYIDINCVTDHHTFSPPSLKRLPGTDVWHWQMEVEKNWRGSYRLIPTTGEWVGTQREKELSPNEDKHLMQRHWWRSLLKAAIPDPLNRQAPNIGQWGRKFSAVHLPDAPMQSSWQKYDLKLKSQESEGSFSGKLKESIWQSTSLKVSRRIWTYTSGEAPNPEQRPLIILLDGDRWAKEMPIFSVLEEQTHSGNLPPALYLLIDPINGHQRERDLTCSEKFWLAVQQELIPQVKKEMPHTTNPAHTVIAGQSYGGLAALYAGLNWPTRFGCILSQSGSFWWPNIGLIRKGNQSNATGWLTKCVIQDKFSPSGLRIFQQVGTRENKLSAVNAQLKDILISKHFDVEYQNFIGGHDTLCWRDGLIKGISYLLKNFSYQD</sequence>
<dbReference type="SUPFAM" id="SSF53474">
    <property type="entry name" value="alpha/beta-Hydrolases"/>
    <property type="match status" value="1"/>
</dbReference>
<protein>
    <submittedName>
        <fullName evidence="6">Enterochelin esterase</fullName>
        <ecNumber evidence="6">3.1.1.-</ecNumber>
    </submittedName>
</protein>
<comment type="similarity">
    <text evidence="4">Belongs to the Fes family.</text>
</comment>
<dbReference type="RefSeq" id="WP_371839994.1">
    <property type="nucleotide sequence ID" value="NZ_JBGMEK010000038.1"/>
</dbReference>
<dbReference type="InterPro" id="IPR021764">
    <property type="entry name" value="Enterochelin_esterase_N"/>
</dbReference>
<dbReference type="InterPro" id="IPR050583">
    <property type="entry name" value="Mycobacterial_A85_antigen"/>
</dbReference>
<dbReference type="InterPro" id="IPR013783">
    <property type="entry name" value="Ig-like_fold"/>
</dbReference>
<evidence type="ECO:0000256" key="4">
    <source>
        <dbReference type="ARBA" id="ARBA00024201"/>
    </source>
</evidence>
<evidence type="ECO:0000313" key="7">
    <source>
        <dbReference type="Proteomes" id="UP001569428"/>
    </source>
</evidence>
<accession>A0ABV4P2V3</accession>
<dbReference type="Pfam" id="PF11806">
    <property type="entry name" value="Enterochelin_N"/>
    <property type="match status" value="1"/>
</dbReference>
<keyword evidence="2" id="KW-0963">Cytoplasm</keyword>
<dbReference type="Gene3D" id="3.40.50.1820">
    <property type="entry name" value="alpha/beta hydrolase"/>
    <property type="match status" value="1"/>
</dbReference>
<dbReference type="InterPro" id="IPR000801">
    <property type="entry name" value="Esterase-like"/>
</dbReference>
<evidence type="ECO:0000313" key="6">
    <source>
        <dbReference type="EMBL" id="MFA0812329.1"/>
    </source>
</evidence>
<evidence type="ECO:0000256" key="3">
    <source>
        <dbReference type="ARBA" id="ARBA00022801"/>
    </source>
</evidence>
<name>A0ABV4P2V3_9GAMM</name>
<dbReference type="GO" id="GO:0016787">
    <property type="term" value="F:hydrolase activity"/>
    <property type="evidence" value="ECO:0007669"/>
    <property type="project" value="UniProtKB-KW"/>
</dbReference>
<dbReference type="Gene3D" id="2.60.40.10">
    <property type="entry name" value="Immunoglobulins"/>
    <property type="match status" value="1"/>
</dbReference>
<dbReference type="EMBL" id="JBGMEK010000038">
    <property type="protein sequence ID" value="MFA0812329.1"/>
    <property type="molecule type" value="Genomic_DNA"/>
</dbReference>
<evidence type="ECO:0000256" key="1">
    <source>
        <dbReference type="ARBA" id="ARBA00004496"/>
    </source>
</evidence>
<organism evidence="6 7">
    <name type="scientific">Microbulbifer epialgicus</name>
    <dbReference type="NCBI Taxonomy" id="393907"/>
    <lineage>
        <taxon>Bacteria</taxon>
        <taxon>Pseudomonadati</taxon>
        <taxon>Pseudomonadota</taxon>
        <taxon>Gammaproteobacteria</taxon>
        <taxon>Cellvibrionales</taxon>
        <taxon>Microbulbiferaceae</taxon>
        <taxon>Microbulbifer</taxon>
    </lineage>
</organism>
<dbReference type="PANTHER" id="PTHR48098">
    <property type="entry name" value="ENTEROCHELIN ESTERASE-RELATED"/>
    <property type="match status" value="1"/>
</dbReference>
<comment type="subcellular location">
    <subcellularLocation>
        <location evidence="1">Cytoplasm</location>
    </subcellularLocation>
</comment>